<evidence type="ECO:0000259" key="4">
    <source>
        <dbReference type="PROSITE" id="PS50022"/>
    </source>
</evidence>
<feature type="region of interest" description="Disordered" evidence="2">
    <location>
        <begin position="26"/>
        <end position="47"/>
    </location>
</feature>
<dbReference type="RefSeq" id="WP_145933354.1">
    <property type="nucleotide sequence ID" value="NZ_BNAV01000008.1"/>
</dbReference>
<dbReference type="GO" id="GO:0030246">
    <property type="term" value="F:carbohydrate binding"/>
    <property type="evidence" value="ECO:0007669"/>
    <property type="project" value="InterPro"/>
</dbReference>
<dbReference type="Pfam" id="PF03632">
    <property type="entry name" value="Glyco_hydro_65m"/>
    <property type="match status" value="1"/>
</dbReference>
<dbReference type="InterPro" id="IPR011013">
    <property type="entry name" value="Gal_mutarotase_sf_dom"/>
</dbReference>
<feature type="compositionally biased region" description="Low complexity" evidence="2">
    <location>
        <begin position="26"/>
        <end position="38"/>
    </location>
</feature>
<dbReference type="GO" id="GO:0004555">
    <property type="term" value="F:alpha,alpha-trehalase activity"/>
    <property type="evidence" value="ECO:0007669"/>
    <property type="project" value="TreeGrafter"/>
</dbReference>
<dbReference type="InterPro" id="IPR005194">
    <property type="entry name" value="Glyco_hydro_65_C"/>
</dbReference>
<dbReference type="PROSITE" id="PS50022">
    <property type="entry name" value="FA58C_3"/>
    <property type="match status" value="1"/>
</dbReference>
<accession>A0A8H9IVF2</accession>
<dbReference type="PANTHER" id="PTHR11051:SF8">
    <property type="entry name" value="PROTEIN-GLUCOSYLGALACTOSYLHYDROXYLYSINE GLUCOSIDASE"/>
    <property type="match status" value="1"/>
</dbReference>
<dbReference type="Pfam" id="PF03633">
    <property type="entry name" value="Glyco_hydro_65C"/>
    <property type="match status" value="1"/>
</dbReference>
<dbReference type="Pfam" id="PF03636">
    <property type="entry name" value="Glyco_hydro_65N"/>
    <property type="match status" value="1"/>
</dbReference>
<dbReference type="Gene3D" id="2.60.420.10">
    <property type="entry name" value="Maltose phosphorylase, domain 3"/>
    <property type="match status" value="1"/>
</dbReference>
<organism evidence="5 6">
    <name type="scientific">Amycolatopsis bartoniae</name>
    <dbReference type="NCBI Taxonomy" id="941986"/>
    <lineage>
        <taxon>Bacteria</taxon>
        <taxon>Bacillati</taxon>
        <taxon>Actinomycetota</taxon>
        <taxon>Actinomycetes</taxon>
        <taxon>Pseudonocardiales</taxon>
        <taxon>Pseudonocardiaceae</taxon>
        <taxon>Amycolatopsis</taxon>
    </lineage>
</organism>
<feature type="signal peptide" evidence="3">
    <location>
        <begin position="1"/>
        <end position="21"/>
    </location>
</feature>
<dbReference type="InterPro" id="IPR005195">
    <property type="entry name" value="Glyco_hydro_65_M"/>
</dbReference>
<name>A0A8H9IVF2_9PSEU</name>
<dbReference type="GO" id="GO:0016757">
    <property type="term" value="F:glycosyltransferase activity"/>
    <property type="evidence" value="ECO:0007669"/>
    <property type="project" value="UniProtKB-ARBA"/>
</dbReference>
<feature type="chain" id="PRO_5034152655" evidence="3">
    <location>
        <begin position="22"/>
        <end position="898"/>
    </location>
</feature>
<dbReference type="Pfam" id="PF00754">
    <property type="entry name" value="F5_F8_type_C"/>
    <property type="match status" value="1"/>
</dbReference>
<dbReference type="SUPFAM" id="SSF49785">
    <property type="entry name" value="Galactose-binding domain-like"/>
    <property type="match status" value="1"/>
</dbReference>
<dbReference type="InterPro" id="IPR000421">
    <property type="entry name" value="FA58C"/>
</dbReference>
<dbReference type="EMBL" id="BNAV01000008">
    <property type="protein sequence ID" value="GHF70410.1"/>
    <property type="molecule type" value="Genomic_DNA"/>
</dbReference>
<evidence type="ECO:0000256" key="2">
    <source>
        <dbReference type="SAM" id="MobiDB-lite"/>
    </source>
</evidence>
<comment type="caution">
    <text evidence="5">The sequence shown here is derived from an EMBL/GenBank/DDBJ whole genome shotgun (WGS) entry which is preliminary data.</text>
</comment>
<dbReference type="GO" id="GO:0005993">
    <property type="term" value="P:trehalose catabolic process"/>
    <property type="evidence" value="ECO:0007669"/>
    <property type="project" value="TreeGrafter"/>
</dbReference>
<proteinExistence type="predicted"/>
<feature type="domain" description="F5/8 type C" evidence="4">
    <location>
        <begin position="773"/>
        <end position="898"/>
    </location>
</feature>
<dbReference type="PANTHER" id="PTHR11051">
    <property type="entry name" value="GLYCOSYL HYDROLASE-RELATED"/>
    <property type="match status" value="1"/>
</dbReference>
<dbReference type="InterPro" id="IPR008928">
    <property type="entry name" value="6-hairpin_glycosidase_sf"/>
</dbReference>
<dbReference type="SUPFAM" id="SSF74650">
    <property type="entry name" value="Galactose mutarotase-like"/>
    <property type="match status" value="1"/>
</dbReference>
<dbReference type="Proteomes" id="UP000658656">
    <property type="component" value="Unassembled WGS sequence"/>
</dbReference>
<dbReference type="InterPro" id="IPR012341">
    <property type="entry name" value="6hp_glycosidase-like_sf"/>
</dbReference>
<evidence type="ECO:0000313" key="6">
    <source>
        <dbReference type="Proteomes" id="UP000658656"/>
    </source>
</evidence>
<reference evidence="5" key="1">
    <citation type="journal article" date="2014" name="Int. J. Syst. Evol. Microbiol.">
        <title>Complete genome sequence of Corynebacterium casei LMG S-19264T (=DSM 44701T), isolated from a smear-ripened cheese.</title>
        <authorList>
            <consortium name="US DOE Joint Genome Institute (JGI-PGF)"/>
            <person name="Walter F."/>
            <person name="Albersmeier A."/>
            <person name="Kalinowski J."/>
            <person name="Ruckert C."/>
        </authorList>
    </citation>
    <scope>NUCLEOTIDE SEQUENCE</scope>
    <source>
        <strain evidence="5">CGMCC 4.7679</strain>
    </source>
</reference>
<evidence type="ECO:0000256" key="1">
    <source>
        <dbReference type="ARBA" id="ARBA00023295"/>
    </source>
</evidence>
<dbReference type="InterPro" id="IPR005196">
    <property type="entry name" value="Glyco_hydro_65_N"/>
</dbReference>
<protein>
    <submittedName>
        <fullName evidence="5">Kojibiose phosphorylase</fullName>
    </submittedName>
</protein>
<dbReference type="OrthoDB" id="9816160at2"/>
<gene>
    <name evidence="5" type="ORF">GCM10017566_50240</name>
</gene>
<keyword evidence="1" id="KW-0378">Hydrolase</keyword>
<sequence length="898" mass="94717">MRLARILLCLVLLAGAAVVAAAPAVPSVPSAPGAAGPGRCLGDPGQQPGWALSTTTFDPGYTSHAFVGNGYLSQRVPPAGTGYAATGEQSGWPLFTPRYDGAFVTGLYGADPQLLEGRHVAAALPTWSTLSVDVGSDSFTAATPAGRISGYRQTLYLGCGVLRTTLTWTSADGHATDLEYEVLADQADPHVGVVRLVVTPRWSGDLGVTDLIDGAGARRLEPAPDRPAEPAGTIAVPFRTQGTGVAGAVVSTLRAGPGVSGARLTAVPADGLTRGQRLTLPVRAGRSYEFTKYVGVDTALTSADPAATAFRASTAAAARGWPAVLDEQVGAWRQLWHSDVQVPGDPRLQSWLRSGMYGLLSSVRAGEDDSISPTGLSSDNYAGLVFWDADTWMYPGLLLQHPDITRSIVDYRSKLLPAARSNAERIGQQGAFYSWTSADSGDLWQDCESWGPPPHCLIQDHLQSDIALSVWQYYAETGDLDWLRREGWPLLRGLAEYWAGRVTANADGSYSIRDIAGPDEYSNDVDDGVFTNAGAATALRTAIQAAALLGQQVPGSWQTIADHLRIPYDPRTQVFQQYAGYQGTTIKQADSVLLQYPLEWPMSTQAAAATLDYYAQRTDPDGPAMTDAIHAIDSAQIGAPGCATHTYLERASEPFIRDPFAQFSEARGTQAGQGAGAPAYDFLTGVGGLLQVFTNGLTGLRLRTDGVVLDPMLPPQLAPGVTLTGLHWQGRTFDVTVGPRITTVTLRGGAPFTVHAPDGAHQVSAAAPLRLTTRRPDLTPTDDLARCRTATASSAEPGMYAEAAVDGSTATAWSPDGASGELTVDLGRATTVATVSPQWSDVHPATVAVAVSTDGVRFSPVAVSADGRLAQPATARYVRVTVTGGDQRVRLTELTVRG</sequence>
<evidence type="ECO:0000256" key="3">
    <source>
        <dbReference type="SAM" id="SignalP"/>
    </source>
</evidence>
<dbReference type="SUPFAM" id="SSF48208">
    <property type="entry name" value="Six-hairpin glycosidases"/>
    <property type="match status" value="1"/>
</dbReference>
<dbReference type="InterPro" id="IPR037018">
    <property type="entry name" value="GH65_N"/>
</dbReference>
<dbReference type="Gene3D" id="2.60.120.260">
    <property type="entry name" value="Galactose-binding domain-like"/>
    <property type="match status" value="1"/>
</dbReference>
<dbReference type="Gene3D" id="1.50.10.10">
    <property type="match status" value="1"/>
</dbReference>
<dbReference type="AlphaFoldDB" id="A0A8H9IVF2"/>
<reference evidence="5" key="2">
    <citation type="submission" date="2020-09" db="EMBL/GenBank/DDBJ databases">
        <authorList>
            <person name="Sun Q."/>
            <person name="Zhou Y."/>
        </authorList>
    </citation>
    <scope>NUCLEOTIDE SEQUENCE</scope>
    <source>
        <strain evidence="5">CGMCC 4.7679</strain>
    </source>
</reference>
<dbReference type="Gene3D" id="2.70.98.40">
    <property type="entry name" value="Glycoside hydrolase, family 65, N-terminal domain"/>
    <property type="match status" value="1"/>
</dbReference>
<evidence type="ECO:0000313" key="5">
    <source>
        <dbReference type="EMBL" id="GHF70410.1"/>
    </source>
</evidence>
<keyword evidence="1" id="KW-0326">Glycosidase</keyword>
<keyword evidence="3" id="KW-0732">Signal</keyword>
<keyword evidence="6" id="KW-1185">Reference proteome</keyword>
<dbReference type="InterPro" id="IPR008979">
    <property type="entry name" value="Galactose-bd-like_sf"/>
</dbReference>